<dbReference type="InterPro" id="IPR014917">
    <property type="entry name" value="DUF1800"/>
</dbReference>
<evidence type="ECO:0000313" key="2">
    <source>
        <dbReference type="EMBL" id="MBB6093239.1"/>
    </source>
</evidence>
<sequence length="556" mass="60163">MPEEGGGTIPPPQPPDEPAPVDPAPADPDDAWQPPTDAASRARDAMRFLNQATFGATKADLAEVQTIGYAAFLDKQFALPRTGYRGFTHLRTSAPADCRADASAKGSPQNICARDHYTLFEVQRQFFANALTGSDQLRQRVAFALSQIFVVSGTEITHAAAMATYQNLLLDHAFGNYRDLFEAVTLNPAMGAYLDMVNNPKGTASRQANENYARECLQLFSIGTQMLDRDGSVRIGSNGLPIAAYDQGDVSALAQVFTGWTFGPIDGAASQWNNPSNYIDPMVAVEAQHDVERKVLLNDVVLPAGQSAQQDLEAALDAIFEHPNVGPFIAQRLIQHLVTSNPTPGYVARVTATFDDNGSGVRGDLRAVVRAILLDPEARGSREDEYDFGRLKDPALFMTGFLRGLGGTSDGVYLRAQASLMGQNIFTPPSVFNYYSPSNVVRGTHLLGPEFGIYDSNRALLRAEFAYQLLFAGGEEPLDTVANSTGTHLELTAMAGLANDAPRLLDELDQRLMGRRLSATARQIVTSALDASGDAENRTRTAAYLIAVSPQFQVQR</sequence>
<dbReference type="AlphaFoldDB" id="A0A841HLK2"/>
<name>A0A841HLK2_9GAMM</name>
<protein>
    <submittedName>
        <fullName evidence="2">Uncharacterized protein (DUF1800 family)</fullName>
    </submittedName>
</protein>
<dbReference type="Pfam" id="PF08811">
    <property type="entry name" value="DUF1800"/>
    <property type="match status" value="1"/>
</dbReference>
<dbReference type="Proteomes" id="UP000588068">
    <property type="component" value="Unassembled WGS sequence"/>
</dbReference>
<gene>
    <name evidence="2" type="ORF">HNQ60_002117</name>
</gene>
<proteinExistence type="predicted"/>
<accession>A0A841HLK2</accession>
<feature type="region of interest" description="Disordered" evidence="1">
    <location>
        <begin position="1"/>
        <end position="40"/>
    </location>
</feature>
<keyword evidence="3" id="KW-1185">Reference proteome</keyword>
<reference evidence="2 3" key="1">
    <citation type="submission" date="2020-08" db="EMBL/GenBank/DDBJ databases">
        <title>Genomic Encyclopedia of Type Strains, Phase IV (KMG-IV): sequencing the most valuable type-strain genomes for metagenomic binning, comparative biology and taxonomic classification.</title>
        <authorList>
            <person name="Goeker M."/>
        </authorList>
    </citation>
    <scope>NUCLEOTIDE SEQUENCE [LARGE SCALE GENOMIC DNA]</scope>
    <source>
        <strain evidence="2 3">DSM 26723</strain>
    </source>
</reference>
<evidence type="ECO:0000256" key="1">
    <source>
        <dbReference type="SAM" id="MobiDB-lite"/>
    </source>
</evidence>
<feature type="compositionally biased region" description="Pro residues" evidence="1">
    <location>
        <begin position="9"/>
        <end position="26"/>
    </location>
</feature>
<dbReference type="EMBL" id="JACHHZ010000002">
    <property type="protein sequence ID" value="MBB6093239.1"/>
    <property type="molecule type" value="Genomic_DNA"/>
</dbReference>
<organism evidence="2 3">
    <name type="scientific">Povalibacter uvarum</name>
    <dbReference type="NCBI Taxonomy" id="732238"/>
    <lineage>
        <taxon>Bacteria</taxon>
        <taxon>Pseudomonadati</taxon>
        <taxon>Pseudomonadota</taxon>
        <taxon>Gammaproteobacteria</taxon>
        <taxon>Steroidobacterales</taxon>
        <taxon>Steroidobacteraceae</taxon>
        <taxon>Povalibacter</taxon>
    </lineage>
</organism>
<comment type="caution">
    <text evidence="2">The sequence shown here is derived from an EMBL/GenBank/DDBJ whole genome shotgun (WGS) entry which is preliminary data.</text>
</comment>
<evidence type="ECO:0000313" key="3">
    <source>
        <dbReference type="Proteomes" id="UP000588068"/>
    </source>
</evidence>
<dbReference type="RefSeq" id="WP_184331392.1">
    <property type="nucleotide sequence ID" value="NZ_JACHHZ010000002.1"/>
</dbReference>